<evidence type="ECO:0000259" key="6">
    <source>
        <dbReference type="Pfam" id="PF21056"/>
    </source>
</evidence>
<sequence length="945" mass="106796">MSDDAEEMRDESSLVEGASGEAEDEKGDSSGEEDVGDESTGASTQDSVQDSDQDSDQERDCDPGSGVKGSARRVVVVVPQTWHKDWKSWLAYLDEYSEMTKQVIPIFQTMGVAERNRRLQQTKKGLDNAAQVPENLDPYQRTYICTHGWPERKSRVSGKRPRHHIRETDCPFRFVVQWQQRKGKWQLGVKLGHFYHNHPITGATYATYPCARGVSNAMVGARVEGMLAVGAKRSKIYDYLLEHDQNVIKADVDNMVQDFASSVSSMDDNDATAAEVGALAAADPENCVRIAETETGETGVISLSTAFMRNTFSRFGEVLLVDCTHQTNRHNYQLLTFMVMNEFGEGVVVQHSLIEANGDWHMDCAIAHFKRAHPDGLKLLRVIIVDKDMNEVRVLQSHFPEARVLICHFHVIKYLKEKRAKPEFGKVSSDDASQLDAAVHKMVYASSQEEYNTTRESLRGLCSRIGLEEFCKYFKKNWDSCQDMWVMHLRAKLPHFKNHTNNRLESFFGKLKDVINSSMSMAQCVEALVAGDKRAENEYKYRLSRIGRFVNTNYDEEMSNVLRFTTHFVAEQIEPQYTAAMSKAEAYAYESTPGGPDAMLKALFRKMKNPVLILDPFFVLPTKLLDRCMKVMPVRNTTRDPVLIDTDSPAATGPCGAIEVVQIKDIGSFSRQHIELMKQVDNLKNMDELGMDAVKWISEEALPALPAQYHDLVKQVGDQIFHAYPYQHIDGLDDSSEYVFATLYRVIPPLWLSDACIRGLCDSLASDYNTCRFAGFQSVTIKSSRARDPAEGLMSSDVFAHWCCIVVKVSVQRIYYYDPLNQKGYVRAAKEVATYLKFKGLNNYDVVAQNNPIQFDQFSCGVFVCWMFMRQVVQGITNDMSDNSLSLRRFELFYYILNGRFISPIKNAAATAYVLPQIMPDEDKAPVVETQGSADEDIPPTQVAE</sequence>
<evidence type="ECO:0000313" key="9">
    <source>
        <dbReference type="Proteomes" id="UP000429607"/>
    </source>
</evidence>
<evidence type="ECO:0000256" key="4">
    <source>
        <dbReference type="SAM" id="MobiDB-lite"/>
    </source>
</evidence>
<dbReference type="Pfam" id="PF21600">
    <property type="entry name" value="ZSWIM1-3_helical"/>
    <property type="match status" value="1"/>
</dbReference>
<dbReference type="Pfam" id="PF21056">
    <property type="entry name" value="ZSWIM1-3_RNaseH-like"/>
    <property type="match status" value="1"/>
</dbReference>
<dbReference type="InterPro" id="IPR003653">
    <property type="entry name" value="Peptidase_C48_C"/>
</dbReference>
<dbReference type="SUPFAM" id="SSF54001">
    <property type="entry name" value="Cysteine proteinases"/>
    <property type="match status" value="1"/>
</dbReference>
<organism evidence="8 9">
    <name type="scientific">Phytophthora rubi</name>
    <dbReference type="NCBI Taxonomy" id="129364"/>
    <lineage>
        <taxon>Eukaryota</taxon>
        <taxon>Sar</taxon>
        <taxon>Stramenopiles</taxon>
        <taxon>Oomycota</taxon>
        <taxon>Peronosporomycetes</taxon>
        <taxon>Peronosporales</taxon>
        <taxon>Peronosporaceae</taxon>
        <taxon>Phytophthora</taxon>
    </lineage>
</organism>
<keyword evidence="2" id="KW-0645">Protease</keyword>
<feature type="region of interest" description="Disordered" evidence="4">
    <location>
        <begin position="1"/>
        <end position="68"/>
    </location>
</feature>
<dbReference type="PANTHER" id="PTHR31569">
    <property type="entry name" value="SWIM-TYPE DOMAIN-CONTAINING PROTEIN"/>
    <property type="match status" value="1"/>
</dbReference>
<keyword evidence="3" id="KW-0378">Hydrolase</keyword>
<name>A0A6A3JG36_9STRA</name>
<dbReference type="AlphaFoldDB" id="A0A6A3JG36"/>
<evidence type="ECO:0000256" key="2">
    <source>
        <dbReference type="ARBA" id="ARBA00022670"/>
    </source>
</evidence>
<dbReference type="InterPro" id="IPR038765">
    <property type="entry name" value="Papain-like_cys_pep_sf"/>
</dbReference>
<accession>A0A6A3JG36</accession>
<evidence type="ECO:0008006" key="10">
    <source>
        <dbReference type="Google" id="ProtNLM"/>
    </source>
</evidence>
<comment type="similarity">
    <text evidence="1">Belongs to the peptidase C48 family.</text>
</comment>
<feature type="compositionally biased region" description="Acidic residues" evidence="4">
    <location>
        <begin position="21"/>
        <end position="37"/>
    </location>
</feature>
<dbReference type="GO" id="GO:0008234">
    <property type="term" value="F:cysteine-type peptidase activity"/>
    <property type="evidence" value="ECO:0007669"/>
    <property type="project" value="InterPro"/>
</dbReference>
<evidence type="ECO:0000256" key="3">
    <source>
        <dbReference type="ARBA" id="ARBA00022801"/>
    </source>
</evidence>
<dbReference type="InterPro" id="IPR052579">
    <property type="entry name" value="Zinc_finger_SWIM"/>
</dbReference>
<evidence type="ECO:0000256" key="1">
    <source>
        <dbReference type="ARBA" id="ARBA00005234"/>
    </source>
</evidence>
<dbReference type="InterPro" id="IPR048326">
    <property type="entry name" value="ZSWIM1-3_helical"/>
</dbReference>
<dbReference type="InterPro" id="IPR048324">
    <property type="entry name" value="ZSWIM1-3_RNaseH-like"/>
</dbReference>
<proteinExistence type="inferred from homology"/>
<dbReference type="PANTHER" id="PTHR31569:SF4">
    <property type="entry name" value="SWIM-TYPE DOMAIN-CONTAINING PROTEIN"/>
    <property type="match status" value="1"/>
</dbReference>
<feature type="region of interest" description="Disordered" evidence="4">
    <location>
        <begin position="925"/>
        <end position="945"/>
    </location>
</feature>
<evidence type="ECO:0000313" key="8">
    <source>
        <dbReference type="EMBL" id="KAE8994136.1"/>
    </source>
</evidence>
<feature type="domain" description="Ubiquitin-like protease family profile" evidence="5">
    <location>
        <begin position="801"/>
        <end position="882"/>
    </location>
</feature>
<dbReference type="Proteomes" id="UP000429607">
    <property type="component" value="Unassembled WGS sequence"/>
</dbReference>
<comment type="caution">
    <text evidence="8">The sequence shown here is derived from an EMBL/GenBank/DDBJ whole genome shotgun (WGS) entry which is preliminary data.</text>
</comment>
<protein>
    <recommendedName>
        <fullName evidence="10">Ubiquitin-like protease family profile domain-containing protein</fullName>
    </recommendedName>
</protein>
<dbReference type="EMBL" id="QXFV01002023">
    <property type="protein sequence ID" value="KAE8994136.1"/>
    <property type="molecule type" value="Genomic_DNA"/>
</dbReference>
<feature type="domain" description="ZSWIM1/3 RNaseH-like" evidence="6">
    <location>
        <begin position="282"/>
        <end position="405"/>
    </location>
</feature>
<dbReference type="GO" id="GO:0006508">
    <property type="term" value="P:proteolysis"/>
    <property type="evidence" value="ECO:0007669"/>
    <property type="project" value="UniProtKB-KW"/>
</dbReference>
<dbReference type="Gene3D" id="3.40.395.10">
    <property type="entry name" value="Adenoviral Proteinase, Chain A"/>
    <property type="match status" value="1"/>
</dbReference>
<evidence type="ECO:0000259" key="5">
    <source>
        <dbReference type="Pfam" id="PF02902"/>
    </source>
</evidence>
<evidence type="ECO:0000259" key="7">
    <source>
        <dbReference type="Pfam" id="PF21600"/>
    </source>
</evidence>
<reference evidence="8 9" key="1">
    <citation type="submission" date="2018-09" db="EMBL/GenBank/DDBJ databases">
        <title>Genomic investigation of the strawberry pathogen Phytophthora fragariae indicates pathogenicity is determined by transcriptional variation in three key races.</title>
        <authorList>
            <person name="Adams T.M."/>
            <person name="Armitage A.D."/>
            <person name="Sobczyk M.K."/>
            <person name="Bates H.J."/>
            <person name="Dunwell J.M."/>
            <person name="Nellist C.F."/>
            <person name="Harrison R.J."/>
        </authorList>
    </citation>
    <scope>NUCLEOTIDE SEQUENCE [LARGE SCALE GENOMIC DNA]</scope>
    <source>
        <strain evidence="8 9">SCRP249</strain>
    </source>
</reference>
<dbReference type="Pfam" id="PF02902">
    <property type="entry name" value="Peptidase_C48"/>
    <property type="match status" value="1"/>
</dbReference>
<gene>
    <name evidence="8" type="ORF">PR001_g20481</name>
</gene>
<feature type="domain" description="ZSWIM1/3 helical" evidence="7">
    <location>
        <begin position="432"/>
        <end position="530"/>
    </location>
</feature>